<feature type="transmembrane region" description="Helical" evidence="1">
    <location>
        <begin position="59"/>
        <end position="79"/>
    </location>
</feature>
<keyword evidence="3" id="KW-0418">Kinase</keyword>
<dbReference type="PANTHER" id="PTHR40448:SF1">
    <property type="entry name" value="TWO-COMPONENT SENSOR HISTIDINE KINASE"/>
    <property type="match status" value="1"/>
</dbReference>
<feature type="transmembrane region" description="Helical" evidence="1">
    <location>
        <begin position="132"/>
        <end position="152"/>
    </location>
</feature>
<dbReference type="EC" id="2.7.13.3" evidence="3"/>
<comment type="caution">
    <text evidence="3">The sequence shown here is derived from an EMBL/GenBank/DDBJ whole genome shotgun (WGS) entry which is preliminary data.</text>
</comment>
<evidence type="ECO:0000256" key="1">
    <source>
        <dbReference type="SAM" id="Phobius"/>
    </source>
</evidence>
<feature type="transmembrane region" description="Helical" evidence="1">
    <location>
        <begin position="85"/>
        <end position="111"/>
    </location>
</feature>
<feature type="transmembrane region" description="Helical" evidence="1">
    <location>
        <begin position="30"/>
        <end position="47"/>
    </location>
</feature>
<feature type="transmembrane region" description="Helical" evidence="1">
    <location>
        <begin position="201"/>
        <end position="219"/>
    </location>
</feature>
<dbReference type="Pfam" id="PF02518">
    <property type="entry name" value="HATPase_c"/>
    <property type="match status" value="1"/>
</dbReference>
<dbReference type="RefSeq" id="WP_170178310.1">
    <property type="nucleotide sequence ID" value="NZ_BAABRM010000050.1"/>
</dbReference>
<protein>
    <submittedName>
        <fullName evidence="3">Sensor histidine kinase</fullName>
        <ecNumber evidence="3">2.7.13.3</ecNumber>
    </submittedName>
</protein>
<feature type="domain" description="Histidine kinase/HSP90-like ATPase" evidence="2">
    <location>
        <begin position="340"/>
        <end position="427"/>
    </location>
</feature>
<keyword evidence="3" id="KW-0808">Transferase</keyword>
<dbReference type="EMBL" id="JBHLUK010000046">
    <property type="protein sequence ID" value="MFC0423428.1"/>
    <property type="molecule type" value="Genomic_DNA"/>
</dbReference>
<name>A0ABV6K1T2_9LACO</name>
<dbReference type="Proteomes" id="UP001589855">
    <property type="component" value="Unassembled WGS sequence"/>
</dbReference>
<dbReference type="Gene3D" id="3.30.565.10">
    <property type="entry name" value="Histidine kinase-like ATPase, C-terminal domain"/>
    <property type="match status" value="1"/>
</dbReference>
<dbReference type="InterPro" id="IPR003594">
    <property type="entry name" value="HATPase_dom"/>
</dbReference>
<gene>
    <name evidence="3" type="ORF">ACFFGS_04735</name>
</gene>
<dbReference type="PANTHER" id="PTHR40448">
    <property type="entry name" value="TWO-COMPONENT SENSOR HISTIDINE KINASE"/>
    <property type="match status" value="1"/>
</dbReference>
<keyword evidence="1" id="KW-0472">Membrane</keyword>
<evidence type="ECO:0000313" key="4">
    <source>
        <dbReference type="Proteomes" id="UP001589855"/>
    </source>
</evidence>
<evidence type="ECO:0000313" key="3">
    <source>
        <dbReference type="EMBL" id="MFC0423428.1"/>
    </source>
</evidence>
<keyword evidence="4" id="KW-1185">Reference proteome</keyword>
<keyword evidence="1" id="KW-1133">Transmembrane helix</keyword>
<dbReference type="InterPro" id="IPR036890">
    <property type="entry name" value="HATPase_C_sf"/>
</dbReference>
<dbReference type="SUPFAM" id="SSF55874">
    <property type="entry name" value="ATPase domain of HSP90 chaperone/DNA topoisomerase II/histidine kinase"/>
    <property type="match status" value="1"/>
</dbReference>
<proteinExistence type="predicted"/>
<feature type="transmembrane region" description="Helical" evidence="1">
    <location>
        <begin position="172"/>
        <end position="192"/>
    </location>
</feature>
<evidence type="ECO:0000259" key="2">
    <source>
        <dbReference type="Pfam" id="PF02518"/>
    </source>
</evidence>
<sequence>MAALLLVLSLMSGTYEMIFFMIAFREYLTWRIAIVWILVFLANAIFCQWANAMWPQVPLVFFFIIPMVLSTTVMSTWLLATHWILMLPIAIFLNAFKRLIGAITGVLTRYAMHSDAPMFLRQALGIKQAADINLFLAVLIELPIVILLSLWVHHWMVKHAVADFLQRARVEISDYLLVLLFFAIYITAYVFAMESSLVNQTYMAIAACVTFGIIGFYLISNKNSHLNDDQLLKQMSVYNELLSHHNRDLHLFKHDYQNILLSMATLLERHDYQALEQYFNQEVLPSGAALNQATDLDVLRYLESPVVSGLIYAKHNLAAERQLKLTVTIMDTIKLPAVSQVRVVRILGNLLDNALDAAAHSNQRVTLDISCDDHQNVIFSIQNQIPKQEQIDLNVIKKGRFTTKAGHLGYGLSSIKQLMTDQLQVNYQVDHNLFKAQLILAAE</sequence>
<reference evidence="3 4" key="1">
    <citation type="submission" date="2024-09" db="EMBL/GenBank/DDBJ databases">
        <authorList>
            <person name="Sun Q."/>
            <person name="Mori K."/>
        </authorList>
    </citation>
    <scope>NUCLEOTIDE SEQUENCE [LARGE SCALE GENOMIC DNA]</scope>
    <source>
        <strain evidence="3 4">TBRC 4575</strain>
    </source>
</reference>
<organism evidence="3 4">
    <name type="scientific">Lactiplantibacillus plajomi</name>
    <dbReference type="NCBI Taxonomy" id="1457217"/>
    <lineage>
        <taxon>Bacteria</taxon>
        <taxon>Bacillati</taxon>
        <taxon>Bacillota</taxon>
        <taxon>Bacilli</taxon>
        <taxon>Lactobacillales</taxon>
        <taxon>Lactobacillaceae</taxon>
        <taxon>Lactiplantibacillus</taxon>
    </lineage>
</organism>
<dbReference type="GO" id="GO:0004673">
    <property type="term" value="F:protein histidine kinase activity"/>
    <property type="evidence" value="ECO:0007669"/>
    <property type="project" value="UniProtKB-EC"/>
</dbReference>
<accession>A0ABV6K1T2</accession>
<keyword evidence="1" id="KW-0812">Transmembrane</keyword>